<protein>
    <submittedName>
        <fullName evidence="2">Uncharacterized protein</fullName>
    </submittedName>
</protein>
<feature type="region of interest" description="Disordered" evidence="1">
    <location>
        <begin position="1"/>
        <end position="23"/>
    </location>
</feature>
<dbReference type="Proteomes" id="UP000799324">
    <property type="component" value="Unassembled WGS sequence"/>
</dbReference>
<dbReference type="AlphaFoldDB" id="A0A6A6T8E5"/>
<evidence type="ECO:0000313" key="3">
    <source>
        <dbReference type="Proteomes" id="UP000799324"/>
    </source>
</evidence>
<gene>
    <name evidence="2" type="ORF">K491DRAFT_679394</name>
</gene>
<name>A0A6A6T8E5_9PLEO</name>
<reference evidence="2" key="1">
    <citation type="journal article" date="2020" name="Stud. Mycol.">
        <title>101 Dothideomycetes genomes: a test case for predicting lifestyles and emergence of pathogens.</title>
        <authorList>
            <person name="Haridas S."/>
            <person name="Albert R."/>
            <person name="Binder M."/>
            <person name="Bloem J."/>
            <person name="Labutti K."/>
            <person name="Salamov A."/>
            <person name="Andreopoulos B."/>
            <person name="Baker S."/>
            <person name="Barry K."/>
            <person name="Bills G."/>
            <person name="Bluhm B."/>
            <person name="Cannon C."/>
            <person name="Castanera R."/>
            <person name="Culley D."/>
            <person name="Daum C."/>
            <person name="Ezra D."/>
            <person name="Gonzalez J."/>
            <person name="Henrissat B."/>
            <person name="Kuo A."/>
            <person name="Liang C."/>
            <person name="Lipzen A."/>
            <person name="Lutzoni F."/>
            <person name="Magnuson J."/>
            <person name="Mondo S."/>
            <person name="Nolan M."/>
            <person name="Ohm R."/>
            <person name="Pangilinan J."/>
            <person name="Park H.-J."/>
            <person name="Ramirez L."/>
            <person name="Alfaro M."/>
            <person name="Sun H."/>
            <person name="Tritt A."/>
            <person name="Yoshinaga Y."/>
            <person name="Zwiers L.-H."/>
            <person name="Turgeon B."/>
            <person name="Goodwin S."/>
            <person name="Spatafora J."/>
            <person name="Crous P."/>
            <person name="Grigoriev I."/>
        </authorList>
    </citation>
    <scope>NUCLEOTIDE SEQUENCE</scope>
    <source>
        <strain evidence="2">CBS 122681</strain>
    </source>
</reference>
<dbReference type="EMBL" id="MU004358">
    <property type="protein sequence ID" value="KAF2654834.1"/>
    <property type="molecule type" value="Genomic_DNA"/>
</dbReference>
<sequence length="211" mass="21830">MGSTGLHGPALVNHQQGFGEGGQAGAAKTLMTTSAGEMPGMLGTEAVRRQATRAARTRHHWPIVSGNSTLWRGLSSSRCAPAAAGPPGTVPSTLPQLPHPPGLRTIDTAAEPASSSCTFWPFAIAHGLHGGRRLAETDLQRLSDICTSHMAVLFCALEGAAIVPTSHRRRRQAGTCSFDPTPSAALALPAAACIVGACDRLMAQYGHAVLV</sequence>
<evidence type="ECO:0000256" key="1">
    <source>
        <dbReference type="SAM" id="MobiDB-lite"/>
    </source>
</evidence>
<accession>A0A6A6T8E5</accession>
<organism evidence="2 3">
    <name type="scientific">Lophiostoma macrostomum CBS 122681</name>
    <dbReference type="NCBI Taxonomy" id="1314788"/>
    <lineage>
        <taxon>Eukaryota</taxon>
        <taxon>Fungi</taxon>
        <taxon>Dikarya</taxon>
        <taxon>Ascomycota</taxon>
        <taxon>Pezizomycotina</taxon>
        <taxon>Dothideomycetes</taxon>
        <taxon>Pleosporomycetidae</taxon>
        <taxon>Pleosporales</taxon>
        <taxon>Lophiostomataceae</taxon>
        <taxon>Lophiostoma</taxon>
    </lineage>
</organism>
<proteinExistence type="predicted"/>
<evidence type="ECO:0000313" key="2">
    <source>
        <dbReference type="EMBL" id="KAF2654834.1"/>
    </source>
</evidence>
<keyword evidence="3" id="KW-1185">Reference proteome</keyword>